<reference evidence="2" key="1">
    <citation type="journal article" date="2020" name="Stud. Mycol.">
        <title>101 Dothideomycetes genomes: a test case for predicting lifestyles and emergence of pathogens.</title>
        <authorList>
            <person name="Haridas S."/>
            <person name="Albert R."/>
            <person name="Binder M."/>
            <person name="Bloem J."/>
            <person name="Labutti K."/>
            <person name="Salamov A."/>
            <person name="Andreopoulos B."/>
            <person name="Baker S."/>
            <person name="Barry K."/>
            <person name="Bills G."/>
            <person name="Bluhm B."/>
            <person name="Cannon C."/>
            <person name="Castanera R."/>
            <person name="Culley D."/>
            <person name="Daum C."/>
            <person name="Ezra D."/>
            <person name="Gonzalez J."/>
            <person name="Henrissat B."/>
            <person name="Kuo A."/>
            <person name="Liang C."/>
            <person name="Lipzen A."/>
            <person name="Lutzoni F."/>
            <person name="Magnuson J."/>
            <person name="Mondo S."/>
            <person name="Nolan M."/>
            <person name="Ohm R."/>
            <person name="Pangilinan J."/>
            <person name="Park H.-J."/>
            <person name="Ramirez L."/>
            <person name="Alfaro M."/>
            <person name="Sun H."/>
            <person name="Tritt A."/>
            <person name="Yoshinaga Y."/>
            <person name="Zwiers L.-H."/>
            <person name="Turgeon B."/>
            <person name="Goodwin S."/>
            <person name="Spatafora J."/>
            <person name="Crous P."/>
            <person name="Grigoriev I."/>
        </authorList>
    </citation>
    <scope>NUCLEOTIDE SEQUENCE</scope>
    <source>
        <strain evidence="2">CBS 260.36</strain>
    </source>
</reference>
<evidence type="ECO:0000256" key="1">
    <source>
        <dbReference type="SAM" id="MobiDB-lite"/>
    </source>
</evidence>
<feature type="compositionally biased region" description="Basic and acidic residues" evidence="1">
    <location>
        <begin position="223"/>
        <end position="248"/>
    </location>
</feature>
<name>A0A9P4MLD3_9PEZI</name>
<accession>A0A9P4MLD3</accession>
<sequence>MDNFAQTAAPQNELFDDFNGEESMQTRAQDDLFGDDFEPITDAQPAEELTPTAPQAQAPEPAPAPVPKPAAASSPAPITRGRGGAGVARGRGRGRGGHTAPTHQSRDTSSIAAAPASSAPPAQTPPSLLKSRHAPSPPPAPVAAPASTAPASNAPANAPTEPRSSKSERPTSVRGDRMATGGTARPKLTEEELSARLASVKLKNATLEAAHARAEADAASFAAREDEAAKRRTVERRDRQQMMGEREKNRLRKLKAQQGREWDSEKREEDFAEKRRGGERGCAEGRGQAEWAECPSSRGLSRSSGKKGRSKGRGRDCGAEAVISAETEGGKDWGSGTVTGYDWIGPNREAVLGGYGRRRQDSVIGNGCLCCTTSMTRTT</sequence>
<feature type="region of interest" description="Disordered" evidence="1">
    <location>
        <begin position="1"/>
        <end position="191"/>
    </location>
</feature>
<gene>
    <name evidence="2" type="ORF">K461DRAFT_122051</name>
</gene>
<feature type="compositionally biased region" description="Basic and acidic residues" evidence="1">
    <location>
        <begin position="258"/>
        <end position="283"/>
    </location>
</feature>
<evidence type="ECO:0000313" key="3">
    <source>
        <dbReference type="Proteomes" id="UP000799439"/>
    </source>
</evidence>
<dbReference type="AlphaFoldDB" id="A0A9P4MLD3"/>
<feature type="region of interest" description="Disordered" evidence="1">
    <location>
        <begin position="208"/>
        <end position="317"/>
    </location>
</feature>
<dbReference type="EMBL" id="ML996084">
    <property type="protein sequence ID" value="KAF2154094.1"/>
    <property type="molecule type" value="Genomic_DNA"/>
</dbReference>
<evidence type="ECO:0000313" key="2">
    <source>
        <dbReference type="EMBL" id="KAF2154094.1"/>
    </source>
</evidence>
<feature type="compositionally biased region" description="Low complexity" evidence="1">
    <location>
        <begin position="109"/>
        <end position="127"/>
    </location>
</feature>
<feature type="compositionally biased region" description="Basic and acidic residues" evidence="1">
    <location>
        <begin position="163"/>
        <end position="177"/>
    </location>
</feature>
<keyword evidence="3" id="KW-1185">Reference proteome</keyword>
<protein>
    <submittedName>
        <fullName evidence="2">Uncharacterized protein</fullName>
    </submittedName>
</protein>
<organism evidence="2 3">
    <name type="scientific">Myriangium duriaei CBS 260.36</name>
    <dbReference type="NCBI Taxonomy" id="1168546"/>
    <lineage>
        <taxon>Eukaryota</taxon>
        <taxon>Fungi</taxon>
        <taxon>Dikarya</taxon>
        <taxon>Ascomycota</taxon>
        <taxon>Pezizomycotina</taxon>
        <taxon>Dothideomycetes</taxon>
        <taxon>Dothideomycetidae</taxon>
        <taxon>Myriangiales</taxon>
        <taxon>Myriangiaceae</taxon>
        <taxon>Myriangium</taxon>
    </lineage>
</organism>
<feature type="compositionally biased region" description="Low complexity" evidence="1">
    <location>
        <begin position="285"/>
        <end position="303"/>
    </location>
</feature>
<comment type="caution">
    <text evidence="2">The sequence shown here is derived from an EMBL/GenBank/DDBJ whole genome shotgun (WGS) entry which is preliminary data.</text>
</comment>
<dbReference type="Proteomes" id="UP000799439">
    <property type="component" value="Unassembled WGS sequence"/>
</dbReference>
<feature type="compositionally biased region" description="Polar residues" evidence="1">
    <location>
        <begin position="1"/>
        <end position="10"/>
    </location>
</feature>
<proteinExistence type="predicted"/>
<dbReference type="OrthoDB" id="2402960at2759"/>
<feature type="compositionally biased region" description="Low complexity" evidence="1">
    <location>
        <begin position="143"/>
        <end position="162"/>
    </location>
</feature>